<dbReference type="OrthoDB" id="2592504at2759"/>
<keyword evidence="2" id="KW-1185">Reference proteome</keyword>
<organism evidence="1 2">
    <name type="scientific">Byssothecium circinans</name>
    <dbReference type="NCBI Taxonomy" id="147558"/>
    <lineage>
        <taxon>Eukaryota</taxon>
        <taxon>Fungi</taxon>
        <taxon>Dikarya</taxon>
        <taxon>Ascomycota</taxon>
        <taxon>Pezizomycotina</taxon>
        <taxon>Dothideomycetes</taxon>
        <taxon>Pleosporomycetidae</taxon>
        <taxon>Pleosporales</taxon>
        <taxon>Massarineae</taxon>
        <taxon>Massarinaceae</taxon>
        <taxon>Byssothecium</taxon>
    </lineage>
</organism>
<gene>
    <name evidence="1" type="ORF">CC80DRAFT_489088</name>
</gene>
<proteinExistence type="predicted"/>
<evidence type="ECO:0000313" key="1">
    <source>
        <dbReference type="EMBL" id="KAF1960842.1"/>
    </source>
</evidence>
<reference evidence="1" key="1">
    <citation type="journal article" date="2020" name="Stud. Mycol.">
        <title>101 Dothideomycetes genomes: a test case for predicting lifestyles and emergence of pathogens.</title>
        <authorList>
            <person name="Haridas S."/>
            <person name="Albert R."/>
            <person name="Binder M."/>
            <person name="Bloem J."/>
            <person name="Labutti K."/>
            <person name="Salamov A."/>
            <person name="Andreopoulos B."/>
            <person name="Baker S."/>
            <person name="Barry K."/>
            <person name="Bills G."/>
            <person name="Bluhm B."/>
            <person name="Cannon C."/>
            <person name="Castanera R."/>
            <person name="Culley D."/>
            <person name="Daum C."/>
            <person name="Ezra D."/>
            <person name="Gonzalez J."/>
            <person name="Henrissat B."/>
            <person name="Kuo A."/>
            <person name="Liang C."/>
            <person name="Lipzen A."/>
            <person name="Lutzoni F."/>
            <person name="Magnuson J."/>
            <person name="Mondo S."/>
            <person name="Nolan M."/>
            <person name="Ohm R."/>
            <person name="Pangilinan J."/>
            <person name="Park H.-J."/>
            <person name="Ramirez L."/>
            <person name="Alfaro M."/>
            <person name="Sun H."/>
            <person name="Tritt A."/>
            <person name="Yoshinaga Y."/>
            <person name="Zwiers L.-H."/>
            <person name="Turgeon B."/>
            <person name="Goodwin S."/>
            <person name="Spatafora J."/>
            <person name="Crous P."/>
            <person name="Grigoriev I."/>
        </authorList>
    </citation>
    <scope>NUCLEOTIDE SEQUENCE</scope>
    <source>
        <strain evidence="1">CBS 675.92</strain>
    </source>
</reference>
<dbReference type="EMBL" id="ML976982">
    <property type="protein sequence ID" value="KAF1960842.1"/>
    <property type="molecule type" value="Genomic_DNA"/>
</dbReference>
<dbReference type="Proteomes" id="UP000800035">
    <property type="component" value="Unassembled WGS sequence"/>
</dbReference>
<evidence type="ECO:0000313" key="2">
    <source>
        <dbReference type="Proteomes" id="UP000800035"/>
    </source>
</evidence>
<name>A0A6A5UAH7_9PLEO</name>
<accession>A0A6A5UAH7</accession>
<dbReference type="AlphaFoldDB" id="A0A6A5UAH7"/>
<sequence length="70" mass="8212">MGGGDSEVYYYGNMLLEKLRIYKGEKKTKAREKAEQEYPNGRMRVDPATLRIWCKPDERISQADVAKWSR</sequence>
<protein>
    <submittedName>
        <fullName evidence="1">Uncharacterized protein</fullName>
    </submittedName>
</protein>